<dbReference type="Proteomes" id="UP000266701">
    <property type="component" value="Unassembled WGS sequence"/>
</dbReference>
<name>A0A395TYI9_VIBCL</name>
<sequence length="121" mass="13819">MIYLYFYLIAVFDHSPASSQAVALLILMVMIGAFFYAEIGIFLLTIAAILIKLQLQYTDIFASIPNDNMLFLLKIINIADVLAPIALILSMIQGYLFPRKRYTCWRFVYEACAIKAEKKSH</sequence>
<evidence type="ECO:0000313" key="2">
    <source>
        <dbReference type="EMBL" id="RGP89847.1"/>
    </source>
</evidence>
<evidence type="ECO:0000256" key="1">
    <source>
        <dbReference type="SAM" id="Phobius"/>
    </source>
</evidence>
<keyword evidence="1" id="KW-0472">Membrane</keyword>
<accession>A0A395TYI9</accession>
<keyword evidence="1" id="KW-0812">Transmembrane</keyword>
<organism evidence="2 3">
    <name type="scientific">Vibrio cholerae</name>
    <dbReference type="NCBI Taxonomy" id="666"/>
    <lineage>
        <taxon>Bacteria</taxon>
        <taxon>Pseudomonadati</taxon>
        <taxon>Pseudomonadota</taxon>
        <taxon>Gammaproteobacteria</taxon>
        <taxon>Vibrionales</taxon>
        <taxon>Vibrionaceae</taxon>
        <taxon>Vibrio</taxon>
    </lineage>
</organism>
<feature type="transmembrane region" description="Helical" evidence="1">
    <location>
        <begin position="71"/>
        <end position="92"/>
    </location>
</feature>
<keyword evidence="1" id="KW-1133">Transmembrane helix</keyword>
<dbReference type="EMBL" id="MCBA01000067">
    <property type="protein sequence ID" value="RGP89847.1"/>
    <property type="molecule type" value="Genomic_DNA"/>
</dbReference>
<evidence type="ECO:0000313" key="3">
    <source>
        <dbReference type="Proteomes" id="UP000266701"/>
    </source>
</evidence>
<proteinExistence type="predicted"/>
<dbReference type="AlphaFoldDB" id="A0A395TYI9"/>
<feature type="transmembrane region" description="Helical" evidence="1">
    <location>
        <begin position="21"/>
        <end position="51"/>
    </location>
</feature>
<comment type="caution">
    <text evidence="2">The sequence shown here is derived from an EMBL/GenBank/DDBJ whole genome shotgun (WGS) entry which is preliminary data.</text>
</comment>
<gene>
    <name evidence="2" type="ORF">BC353_09810</name>
</gene>
<protein>
    <submittedName>
        <fullName evidence="2">Uncharacterized protein</fullName>
    </submittedName>
</protein>
<reference evidence="2 3" key="1">
    <citation type="journal article" date="2017" name="Emerg. Infect. Dis.">
        <title>Carbapenemase VCC-1-Producing Vibrio cholerae in Coastal Waters of Germany.</title>
        <authorList>
            <person name="Hammerl J.A."/>
            <person name="Jackel C."/>
            <person name="Bortolaia V."/>
            <person name="Schwartz K."/>
            <person name="Bier N."/>
            <person name="Hendriksen R.S."/>
            <person name="Guerra B."/>
            <person name="Strauch E."/>
        </authorList>
    </citation>
    <scope>NUCLEOTIDE SEQUENCE [LARGE SCALE GENOMIC DNA]</scope>
    <source>
        <strain evidence="2 3">VN-2825</strain>
    </source>
</reference>